<dbReference type="Proteomes" id="UP001500928">
    <property type="component" value="Unassembled WGS sequence"/>
</dbReference>
<proteinExistence type="predicted"/>
<protein>
    <submittedName>
        <fullName evidence="2">Uncharacterized protein</fullName>
    </submittedName>
</protein>
<dbReference type="RefSeq" id="WP_345415640.1">
    <property type="nucleotide sequence ID" value="NZ_BAABHO010000020.1"/>
</dbReference>
<gene>
    <name evidence="2" type="ORF">GCM10023200_28380</name>
</gene>
<dbReference type="EMBL" id="BAABHO010000020">
    <property type="protein sequence ID" value="GAA4791470.1"/>
    <property type="molecule type" value="Genomic_DNA"/>
</dbReference>
<accession>A0ABP9B7B9</accession>
<name>A0ABP9B7B9_9PSEU</name>
<feature type="compositionally biased region" description="Gly residues" evidence="1">
    <location>
        <begin position="99"/>
        <end position="109"/>
    </location>
</feature>
<comment type="caution">
    <text evidence="2">The sequence shown here is derived from an EMBL/GenBank/DDBJ whole genome shotgun (WGS) entry which is preliminary data.</text>
</comment>
<keyword evidence="3" id="KW-1185">Reference proteome</keyword>
<evidence type="ECO:0000313" key="2">
    <source>
        <dbReference type="EMBL" id="GAA4791470.1"/>
    </source>
</evidence>
<evidence type="ECO:0000313" key="3">
    <source>
        <dbReference type="Proteomes" id="UP001500928"/>
    </source>
</evidence>
<organism evidence="2 3">
    <name type="scientific">Actinomycetospora chlora</name>
    <dbReference type="NCBI Taxonomy" id="663608"/>
    <lineage>
        <taxon>Bacteria</taxon>
        <taxon>Bacillati</taxon>
        <taxon>Actinomycetota</taxon>
        <taxon>Actinomycetes</taxon>
        <taxon>Pseudonocardiales</taxon>
        <taxon>Pseudonocardiaceae</taxon>
        <taxon>Actinomycetospora</taxon>
    </lineage>
</organism>
<evidence type="ECO:0000256" key="1">
    <source>
        <dbReference type="SAM" id="MobiDB-lite"/>
    </source>
</evidence>
<sequence length="109" mass="11397">MSTDDTPVVAVRQALSALRAGTVTRPLDREDLGLLGTEARALVEQLVDVLQSVDRATTDPRDPHTHDLATLRERLSGALRPSGADIGDPRDGIGETATTGGGRAGTPDD</sequence>
<feature type="region of interest" description="Disordered" evidence="1">
    <location>
        <begin position="76"/>
        <end position="109"/>
    </location>
</feature>
<reference evidence="3" key="1">
    <citation type="journal article" date="2019" name="Int. J. Syst. Evol. Microbiol.">
        <title>The Global Catalogue of Microorganisms (GCM) 10K type strain sequencing project: providing services to taxonomists for standard genome sequencing and annotation.</title>
        <authorList>
            <consortium name="The Broad Institute Genomics Platform"/>
            <consortium name="The Broad Institute Genome Sequencing Center for Infectious Disease"/>
            <person name="Wu L."/>
            <person name="Ma J."/>
        </authorList>
    </citation>
    <scope>NUCLEOTIDE SEQUENCE [LARGE SCALE GENOMIC DNA]</scope>
    <source>
        <strain evidence="3">JCM 17979</strain>
    </source>
</reference>